<protein>
    <recommendedName>
        <fullName evidence="4">BSD domain-containing protein</fullName>
    </recommendedName>
</protein>
<feature type="region of interest" description="Disordered" evidence="1">
    <location>
        <begin position="101"/>
        <end position="209"/>
    </location>
</feature>
<feature type="compositionally biased region" description="Low complexity" evidence="1">
    <location>
        <begin position="262"/>
        <end position="278"/>
    </location>
</feature>
<dbReference type="AlphaFoldDB" id="A0AAN6GRI7"/>
<feature type="compositionally biased region" description="Polar residues" evidence="1">
    <location>
        <begin position="164"/>
        <end position="189"/>
    </location>
</feature>
<evidence type="ECO:0000313" key="2">
    <source>
        <dbReference type="EMBL" id="KAK0550155.1"/>
    </source>
</evidence>
<feature type="compositionally biased region" description="Polar residues" evidence="1">
    <location>
        <begin position="17"/>
        <end position="29"/>
    </location>
</feature>
<feature type="region of interest" description="Disordered" evidence="1">
    <location>
        <begin position="337"/>
        <end position="492"/>
    </location>
</feature>
<comment type="caution">
    <text evidence="2">The sequence shown here is derived from an EMBL/GenBank/DDBJ whole genome shotgun (WGS) entry which is preliminary data.</text>
</comment>
<evidence type="ECO:0000256" key="1">
    <source>
        <dbReference type="SAM" id="MobiDB-lite"/>
    </source>
</evidence>
<organism evidence="2 3">
    <name type="scientific">Tilletia horrida</name>
    <dbReference type="NCBI Taxonomy" id="155126"/>
    <lineage>
        <taxon>Eukaryota</taxon>
        <taxon>Fungi</taxon>
        <taxon>Dikarya</taxon>
        <taxon>Basidiomycota</taxon>
        <taxon>Ustilaginomycotina</taxon>
        <taxon>Exobasidiomycetes</taxon>
        <taxon>Tilletiales</taxon>
        <taxon>Tilletiaceae</taxon>
        <taxon>Tilletia</taxon>
    </lineage>
</organism>
<evidence type="ECO:0000313" key="3">
    <source>
        <dbReference type="Proteomes" id="UP001176517"/>
    </source>
</evidence>
<reference evidence="2" key="1">
    <citation type="journal article" date="2023" name="PhytoFront">
        <title>Draft Genome Resources of Seven Strains of Tilletia horrida, Causal Agent of Kernel Smut of Rice.</title>
        <authorList>
            <person name="Khanal S."/>
            <person name="Antony Babu S."/>
            <person name="Zhou X.G."/>
        </authorList>
    </citation>
    <scope>NUCLEOTIDE SEQUENCE</scope>
    <source>
        <strain evidence="2">TX6</strain>
    </source>
</reference>
<proteinExistence type="predicted"/>
<sequence>MDTHEFTAGKADEKSTDSGAAPNQQQRARPSQVHDDVPIQEHLPPTLEEEISQLTSSLSSWWGSVTKQSQATLTQARSHIQKQGGILNAAKTEWSKLEDHLNDAQQKARDVAFSPADDDQGKDPILPAATDDDILEHASSATTPSIDKGKGRAPPSPVNEEHASTGNGALTRSATGAATKPQQMISSDGTIIDDKPISPSARHTRNSMSIDINAVAREAQVQASQFANNASSFFSRIGTQIVSDPRVANLQKSLSNSLPSGPATADATSKDAAPAAGEEIAEKGEGAAAQPKGGKNALPSWSTTQALARKYWAEAEAVARDVGKDVRELVNEVVQVVPPTEAEQRQQNAGGVTREALQTEVDKIAREKDVEKSKAQPPASGAKGKKSERSDAEVKSEKKAAKPEDDEDFDWGEGDEEDGAKASGPSASDALAATTVPASKAPETEVPATANPAKSKATSGREAVATGLKTTTGPRTDRYSVDGDEDGDSDWE</sequence>
<gene>
    <name evidence="2" type="ORF">OC846_003780</name>
</gene>
<feature type="compositionally biased region" description="Acidic residues" evidence="1">
    <location>
        <begin position="482"/>
        <end position="492"/>
    </location>
</feature>
<dbReference type="Proteomes" id="UP001176517">
    <property type="component" value="Unassembled WGS sequence"/>
</dbReference>
<evidence type="ECO:0008006" key="4">
    <source>
        <dbReference type="Google" id="ProtNLM"/>
    </source>
</evidence>
<keyword evidence="3" id="KW-1185">Reference proteome</keyword>
<feature type="compositionally biased region" description="Basic and acidic residues" evidence="1">
    <location>
        <begin position="1"/>
        <end position="16"/>
    </location>
</feature>
<feature type="region of interest" description="Disordered" evidence="1">
    <location>
        <begin position="252"/>
        <end position="301"/>
    </location>
</feature>
<feature type="compositionally biased region" description="Basic and acidic residues" evidence="1">
    <location>
        <begin position="385"/>
        <end position="403"/>
    </location>
</feature>
<dbReference type="EMBL" id="JAPDMZ010000098">
    <property type="protein sequence ID" value="KAK0550155.1"/>
    <property type="molecule type" value="Genomic_DNA"/>
</dbReference>
<accession>A0AAN6GRI7</accession>
<feature type="compositionally biased region" description="Basic and acidic residues" evidence="1">
    <location>
        <begin position="360"/>
        <end position="374"/>
    </location>
</feature>
<feature type="region of interest" description="Disordered" evidence="1">
    <location>
        <begin position="1"/>
        <end position="43"/>
    </location>
</feature>
<name>A0AAN6GRI7_9BASI</name>
<feature type="compositionally biased region" description="Basic and acidic residues" evidence="1">
    <location>
        <begin position="101"/>
        <end position="110"/>
    </location>
</feature>
<feature type="compositionally biased region" description="Acidic residues" evidence="1">
    <location>
        <begin position="404"/>
        <end position="418"/>
    </location>
</feature>